<evidence type="ECO:0000256" key="2">
    <source>
        <dbReference type="SAM" id="SignalP"/>
    </source>
</evidence>
<feature type="compositionally biased region" description="Basic residues" evidence="1">
    <location>
        <begin position="196"/>
        <end position="210"/>
    </location>
</feature>
<feature type="compositionally biased region" description="Basic residues" evidence="1">
    <location>
        <begin position="60"/>
        <end position="70"/>
    </location>
</feature>
<keyword evidence="2" id="KW-0732">Signal</keyword>
<evidence type="ECO:0000313" key="3">
    <source>
        <dbReference type="EMBL" id="KAH6597654.1"/>
    </source>
</evidence>
<keyword evidence="4" id="KW-1185">Reference proteome</keyword>
<sequence>MKLSAIALSMYLIGAVSVSSYPIGGSESESKPGEFTQDSSAQYMDSDDEGPKSLQIVPQPRKRNNKKIKLPKVEFDPDLSGPPGLDISISTGSHQTSESKGSTHGQTKRAAPKGSSLKPIESAPDPYKSFKFYDKDGPEPLRDSQPNRRDMILAEIQRRYPTPIYQAPQAQRLAQMEPLILELIRQERARDDPHMARPKKQISRPPTRRR</sequence>
<feature type="signal peptide" evidence="2">
    <location>
        <begin position="1"/>
        <end position="20"/>
    </location>
</feature>
<dbReference type="Proteomes" id="UP001648503">
    <property type="component" value="Unassembled WGS sequence"/>
</dbReference>
<feature type="compositionally biased region" description="Polar residues" evidence="1">
    <location>
        <begin position="88"/>
        <end position="105"/>
    </location>
</feature>
<accession>A0ABQ8FFW5</accession>
<feature type="compositionally biased region" description="Basic and acidic residues" evidence="1">
    <location>
        <begin position="185"/>
        <end position="195"/>
    </location>
</feature>
<feature type="region of interest" description="Disordered" evidence="1">
    <location>
        <begin position="22"/>
        <end position="148"/>
    </location>
</feature>
<proteinExistence type="predicted"/>
<dbReference type="EMBL" id="JAFCIX010000136">
    <property type="protein sequence ID" value="KAH6597654.1"/>
    <property type="molecule type" value="Genomic_DNA"/>
</dbReference>
<gene>
    <name evidence="3" type="ORF">BASA50_004260</name>
</gene>
<protein>
    <submittedName>
        <fullName evidence="3">Uncharacterized protein</fullName>
    </submittedName>
</protein>
<evidence type="ECO:0000313" key="4">
    <source>
        <dbReference type="Proteomes" id="UP001648503"/>
    </source>
</evidence>
<feature type="chain" id="PRO_5046969643" evidence="2">
    <location>
        <begin position="21"/>
        <end position="210"/>
    </location>
</feature>
<feature type="region of interest" description="Disordered" evidence="1">
    <location>
        <begin position="185"/>
        <end position="210"/>
    </location>
</feature>
<evidence type="ECO:0000256" key="1">
    <source>
        <dbReference type="SAM" id="MobiDB-lite"/>
    </source>
</evidence>
<name>A0ABQ8FFW5_9FUNG</name>
<organism evidence="3 4">
    <name type="scientific">Batrachochytrium salamandrivorans</name>
    <dbReference type="NCBI Taxonomy" id="1357716"/>
    <lineage>
        <taxon>Eukaryota</taxon>
        <taxon>Fungi</taxon>
        <taxon>Fungi incertae sedis</taxon>
        <taxon>Chytridiomycota</taxon>
        <taxon>Chytridiomycota incertae sedis</taxon>
        <taxon>Chytridiomycetes</taxon>
        <taxon>Rhizophydiales</taxon>
        <taxon>Rhizophydiales incertae sedis</taxon>
        <taxon>Batrachochytrium</taxon>
    </lineage>
</organism>
<comment type="caution">
    <text evidence="3">The sequence shown here is derived from an EMBL/GenBank/DDBJ whole genome shotgun (WGS) entry which is preliminary data.</text>
</comment>
<feature type="compositionally biased region" description="Basic and acidic residues" evidence="1">
    <location>
        <begin position="131"/>
        <end position="148"/>
    </location>
</feature>
<reference evidence="3 4" key="1">
    <citation type="submission" date="2021-02" db="EMBL/GenBank/DDBJ databases">
        <title>Variation within the Batrachochytrium salamandrivorans European outbreak.</title>
        <authorList>
            <person name="Kelly M."/>
            <person name="Pasmans F."/>
            <person name="Shea T.P."/>
            <person name="Munoz J.F."/>
            <person name="Carranza S."/>
            <person name="Cuomo C.A."/>
            <person name="Martel A."/>
        </authorList>
    </citation>
    <scope>NUCLEOTIDE SEQUENCE [LARGE SCALE GENOMIC DNA]</scope>
    <source>
        <strain evidence="3 4">AMFP18/2</strain>
    </source>
</reference>